<keyword evidence="2" id="KW-0472">Membrane</keyword>
<evidence type="ECO:0000256" key="2">
    <source>
        <dbReference type="SAM" id="Phobius"/>
    </source>
</evidence>
<feature type="region of interest" description="Disordered" evidence="1">
    <location>
        <begin position="387"/>
        <end position="437"/>
    </location>
</feature>
<feature type="compositionally biased region" description="Polar residues" evidence="1">
    <location>
        <begin position="604"/>
        <end position="613"/>
    </location>
</feature>
<feature type="compositionally biased region" description="Polar residues" evidence="1">
    <location>
        <begin position="57"/>
        <end position="81"/>
    </location>
</feature>
<sequence length="1472" mass="160248">MSIRTMSNDNGTVEGSERNIESRQFGPRSRSQSRRRTTSSSLRNGNALVSGAGESPMHSNSHTTSNGIPQNTTNDQTNRVENQSRHMSPAYGNSSTMYPGQFNIPTTSPAIGANSNDPAPSSWQGYFPDMHLQMYASPMSIAYQNLSTPMMQPKRGNSLPAPPVSYPSTPMHALQPMTPSQSVPQSYHTLPDSMRPTMTPGRIIQPGLPTAQQQESNSNTTPIVPINPYPMQPVTETKEDAFVASDPYHPQKSTQGAKEISSFDEVEMPGPPRLGYYAPANTSLGHPTQASAYAYAGGRPQDRPGSSSRPTALPTKTGKDIASFDEIETPGPAQNKSSIVQGFAPIYGPQVASYGWPNGRVSDTPGNMAYPLEQDGGWGLPAASGSYASPAWRTASESGKQRRSTYGSNFNINTQHPPTPALGQEEDERNSSKYTGYLTTPSLGYTSLPTVQTYESGWPTPLAMTKTKANDDPSSRISSWGTYPGRTPSTPYSTSYSTPAIPSPSGWGSEYEADYSPSATQTRGNESDLGSSSKANIKMPEPQIPQILPPRLGSSLETTGPMPVPHIPQIIPSNRHSPLPNLSEVPNVGEKTNHDHSIMPSPAQHASVSVQTSPKEDAPEDVVSLDNELSPIQPNEEPLVSTLPLDSPTPNRNEIDGIPTSIPARSSEDERLSSINEHIMASIGGDNEENSPNSAKPTRTPSPLPVPSKSTITMPIPQIPLIVPPRWYNATRPDPPDLSAPEHASNHSSSESISKPEPSSPAKSSFSSWTMPSLPSASVPYVPDITLKPSVWTRAKNFFRWPFNESKPLSTKPQFAPNPIQPPFVAPYILPPPPVPMVIRYSKEPSIDMTKLVVNFVTGTVPRQVYLHFLLRLPSLYFSRVARIFEEADLTLPEIKKMALETASTAKGPVDLQIFESSNMPLPYTRLKSTWEGFIDSVMREWKTFNIISVLLLSAILTILQIDTAADDPITRYTAIASLICALISLLFGCMYIIRFGTMRKTYKAAEWALEAKKTKTVIWWNVWVLLAMPAIWLTWSIILYIACTMSFVWRTSSQSDSNPIVTSKTALLTVRIVISSVLGLGIIYGGLILSTFSRYGSAMDKAWKKRVDNWIVEKYGLQSQGGQYIPSQQYPSSYYHTPYIRPGTTPLPPGLAPEYYTPYVQQPGGPLPTGFVPQTFGYPFQGSTPYATPTRLPPSGQYMPYIPSANIPAYQPSAPYTPFIPPVGFPSYGYYPPAVPSYPPSPTIPPVIPPVSSTPFIPPLETPSSSPAESYDEQFFIPNNLHSGQSSGPRRTDSDDWTHQNNQRRSSTNAWNYSNEWDYSTPNPSTRLGQSTSSSDMDSVTRTNTQHNAGPIPDHSSPSTSIPTDRPPVGSNSTSGRRRRTRPTVSTSSPTSLPTGMTSADANGTSPDVNTLSPLATPASAHVTFRSPLVSESAPRNQEGPGHTVRTLNTDDDSAPNILDFAQRSNVSSPQ</sequence>
<feature type="compositionally biased region" description="Polar residues" evidence="1">
    <location>
        <begin position="404"/>
        <end position="416"/>
    </location>
</feature>
<feature type="compositionally biased region" description="Polar residues" evidence="1">
    <location>
        <begin position="1401"/>
        <end position="1415"/>
    </location>
</feature>
<feature type="transmembrane region" description="Helical" evidence="2">
    <location>
        <begin position="1023"/>
        <end position="1049"/>
    </location>
</feature>
<keyword evidence="2" id="KW-0812">Transmembrane</keyword>
<accession>A0A8H8CJ33</accession>
<feature type="compositionally biased region" description="Polar residues" evidence="1">
    <location>
        <begin position="91"/>
        <end position="116"/>
    </location>
</feature>
<feature type="compositionally biased region" description="Polar residues" evidence="1">
    <location>
        <begin position="1300"/>
        <end position="1349"/>
    </location>
</feature>
<feature type="compositionally biased region" description="Low complexity" evidence="1">
    <location>
        <begin position="482"/>
        <end position="505"/>
    </location>
</feature>
<reference evidence="3" key="1">
    <citation type="submission" date="2021-02" db="EMBL/GenBank/DDBJ databases">
        <title>Psilocybe cubensis genome.</title>
        <authorList>
            <person name="Mckernan K.J."/>
            <person name="Crawford S."/>
            <person name="Trippe A."/>
            <person name="Kane L.T."/>
            <person name="Mclaughlin S."/>
        </authorList>
    </citation>
    <scope>NUCLEOTIDE SEQUENCE [LARGE SCALE GENOMIC DNA]</scope>
    <source>
        <strain evidence="3">MGC-MH-2018</strain>
    </source>
</reference>
<feature type="compositionally biased region" description="Low complexity" evidence="1">
    <location>
        <begin position="1384"/>
        <end position="1400"/>
    </location>
</feature>
<feature type="transmembrane region" description="Helical" evidence="2">
    <location>
        <begin position="1069"/>
        <end position="1090"/>
    </location>
</feature>
<gene>
    <name evidence="3" type="ORF">JR316_008940</name>
</gene>
<protein>
    <submittedName>
        <fullName evidence="3">Uncharacterized protein</fullName>
    </submittedName>
</protein>
<comment type="caution">
    <text evidence="3">The sequence shown here is derived from an EMBL/GenBank/DDBJ whole genome shotgun (WGS) entry which is preliminary data.</text>
</comment>
<feature type="region of interest" description="Disordered" evidence="1">
    <location>
        <begin position="1"/>
        <end position="116"/>
    </location>
</feature>
<feature type="compositionally biased region" description="Polar residues" evidence="1">
    <location>
        <begin position="690"/>
        <end position="699"/>
    </location>
</feature>
<feature type="region of interest" description="Disordered" evidence="1">
    <location>
        <begin position="1279"/>
        <end position="1472"/>
    </location>
</feature>
<feature type="transmembrane region" description="Helical" evidence="2">
    <location>
        <begin position="974"/>
        <end position="994"/>
    </location>
</feature>
<dbReference type="EMBL" id="JAFIQS010000008">
    <property type="protein sequence ID" value="KAG5166850.1"/>
    <property type="molecule type" value="Genomic_DNA"/>
</dbReference>
<feature type="region of interest" description="Disordered" evidence="1">
    <location>
        <begin position="727"/>
        <end position="767"/>
    </location>
</feature>
<proteinExistence type="predicted"/>
<evidence type="ECO:0000313" key="3">
    <source>
        <dbReference type="EMBL" id="KAG5166850.1"/>
    </source>
</evidence>
<feature type="compositionally biased region" description="Polar residues" evidence="1">
    <location>
        <begin position="1281"/>
        <end position="1290"/>
    </location>
</feature>
<feature type="region of interest" description="Disordered" evidence="1">
    <location>
        <begin position="294"/>
        <end position="318"/>
    </location>
</feature>
<feature type="region of interest" description="Disordered" evidence="1">
    <location>
        <begin position="462"/>
        <end position="550"/>
    </location>
</feature>
<feature type="compositionally biased region" description="Polar residues" evidence="1">
    <location>
        <begin position="517"/>
        <end position="535"/>
    </location>
</feature>
<keyword evidence="2" id="KW-1133">Transmembrane helix</keyword>
<feature type="compositionally biased region" description="Low complexity" evidence="1">
    <location>
        <begin position="739"/>
        <end position="767"/>
    </location>
</feature>
<feature type="region of interest" description="Disordered" evidence="1">
    <location>
        <begin position="573"/>
        <end position="715"/>
    </location>
</feature>
<evidence type="ECO:0000256" key="1">
    <source>
        <dbReference type="SAM" id="MobiDB-lite"/>
    </source>
</evidence>
<name>A0A8H8CJ33_PSICU</name>
<feature type="compositionally biased region" description="Polar residues" evidence="1">
    <location>
        <begin position="1"/>
        <end position="13"/>
    </location>
</feature>
<organism evidence="3">
    <name type="scientific">Psilocybe cubensis</name>
    <name type="common">Psychedelic mushroom</name>
    <name type="synonym">Stropharia cubensis</name>
    <dbReference type="NCBI Taxonomy" id="181762"/>
    <lineage>
        <taxon>Eukaryota</taxon>
        <taxon>Fungi</taxon>
        <taxon>Dikarya</taxon>
        <taxon>Basidiomycota</taxon>
        <taxon>Agaricomycotina</taxon>
        <taxon>Agaricomycetes</taxon>
        <taxon>Agaricomycetidae</taxon>
        <taxon>Agaricales</taxon>
        <taxon>Agaricineae</taxon>
        <taxon>Strophariaceae</taxon>
        <taxon>Psilocybe</taxon>
    </lineage>
</organism>